<dbReference type="PROSITE" id="PS00690">
    <property type="entry name" value="DEAH_ATP_HELICASE"/>
    <property type="match status" value="1"/>
</dbReference>
<evidence type="ECO:0000313" key="8">
    <source>
        <dbReference type="Proteomes" id="UP000053617"/>
    </source>
</evidence>
<evidence type="ECO:0000256" key="3">
    <source>
        <dbReference type="ARBA" id="ARBA00022840"/>
    </source>
</evidence>
<dbReference type="Proteomes" id="UP000053617">
    <property type="component" value="Unassembled WGS sequence"/>
</dbReference>
<protein>
    <submittedName>
        <fullName evidence="7">Rhinocladiella mackenziei CBS 650.93 unplaced genomic scaffold supercont1.6, whole genome shotgun sequence</fullName>
    </submittedName>
</protein>
<dbReference type="PANTHER" id="PTHR18934">
    <property type="entry name" value="ATP-DEPENDENT RNA HELICASE"/>
    <property type="match status" value="1"/>
</dbReference>
<evidence type="ECO:0000259" key="5">
    <source>
        <dbReference type="PROSITE" id="PS51192"/>
    </source>
</evidence>
<dbReference type="SMART" id="SM00490">
    <property type="entry name" value="HELICc"/>
    <property type="match status" value="1"/>
</dbReference>
<keyword evidence="8" id="KW-1185">Reference proteome</keyword>
<dbReference type="GO" id="GO:0016787">
    <property type="term" value="F:hydrolase activity"/>
    <property type="evidence" value="ECO:0007669"/>
    <property type="project" value="UniProtKB-KW"/>
</dbReference>
<keyword evidence="1" id="KW-0547">Nucleotide-binding</keyword>
<dbReference type="GO" id="GO:0004386">
    <property type="term" value="F:helicase activity"/>
    <property type="evidence" value="ECO:0007669"/>
    <property type="project" value="TreeGrafter"/>
</dbReference>
<feature type="domain" description="Helicase C-terminal" evidence="6">
    <location>
        <begin position="554"/>
        <end position="757"/>
    </location>
</feature>
<dbReference type="Gene3D" id="1.20.120.1080">
    <property type="match status" value="1"/>
</dbReference>
<dbReference type="InterPro" id="IPR002464">
    <property type="entry name" value="DNA/RNA_helicase_DEAH_CS"/>
</dbReference>
<dbReference type="Gene3D" id="3.40.50.300">
    <property type="entry name" value="P-loop containing nucleotide triphosphate hydrolases"/>
    <property type="match status" value="2"/>
</dbReference>
<dbReference type="RefSeq" id="XP_013269788.1">
    <property type="nucleotide sequence ID" value="XM_013414334.1"/>
</dbReference>
<feature type="domain" description="Helicase ATP-binding" evidence="5">
    <location>
        <begin position="273"/>
        <end position="440"/>
    </location>
</feature>
<feature type="region of interest" description="Disordered" evidence="4">
    <location>
        <begin position="98"/>
        <end position="133"/>
    </location>
</feature>
<evidence type="ECO:0000256" key="4">
    <source>
        <dbReference type="SAM" id="MobiDB-lite"/>
    </source>
</evidence>
<dbReference type="AlphaFoldDB" id="A0A0D2FL18"/>
<dbReference type="Pfam" id="PF00270">
    <property type="entry name" value="DEAD"/>
    <property type="match status" value="1"/>
</dbReference>
<dbReference type="InterPro" id="IPR027417">
    <property type="entry name" value="P-loop_NTPase"/>
</dbReference>
<dbReference type="STRING" id="1442369.A0A0D2FL18"/>
<keyword evidence="2" id="KW-0378">Hydrolase</keyword>
<dbReference type="InterPro" id="IPR014001">
    <property type="entry name" value="Helicase_ATP-bd"/>
</dbReference>
<dbReference type="GeneID" id="25296665"/>
<evidence type="ECO:0000256" key="2">
    <source>
        <dbReference type="ARBA" id="ARBA00022801"/>
    </source>
</evidence>
<organism evidence="7 8">
    <name type="scientific">Rhinocladiella mackenziei CBS 650.93</name>
    <dbReference type="NCBI Taxonomy" id="1442369"/>
    <lineage>
        <taxon>Eukaryota</taxon>
        <taxon>Fungi</taxon>
        <taxon>Dikarya</taxon>
        <taxon>Ascomycota</taxon>
        <taxon>Pezizomycotina</taxon>
        <taxon>Eurotiomycetes</taxon>
        <taxon>Chaetothyriomycetidae</taxon>
        <taxon>Chaetothyriales</taxon>
        <taxon>Herpotrichiellaceae</taxon>
        <taxon>Rhinocladiella</taxon>
    </lineage>
</organism>
<dbReference type="VEuPathDB" id="FungiDB:Z518_08594"/>
<accession>A0A0D2FL18</accession>
<dbReference type="SMART" id="SM00487">
    <property type="entry name" value="DEXDc"/>
    <property type="match status" value="1"/>
</dbReference>
<keyword evidence="3" id="KW-0067">ATP-binding</keyword>
<evidence type="ECO:0000259" key="6">
    <source>
        <dbReference type="PROSITE" id="PS51194"/>
    </source>
</evidence>
<dbReference type="OrthoDB" id="5600252at2759"/>
<sequence>MSDSKSQYVDSAFQTSMPSTSLSSQLQQSCLAHAVRHKCRPTPYRLISHHASVLDLIRGRLAKEPHRGLFERSTTNLFEYLNSRPLFFLPLAHCLHSQSHPPPDEPSPDLILKPGPEQSETSADIGADTEDYGGEFEGDIVEQAEFSGDDDSQGLGGSAASKDAQRVVTSARKRQPRENFVVKIPAVNVSGAIETMRLAREHGLTSEEVVLQPASRGLERQEVMRTLRRNEDILAAKMRIDLQESRQQSEMKAILQQRGKLPLMAKLTRQKLLRILSCNDVVIILAKTGSGKTTQVPQIILDDQIMSGNGPSTNIVCTQPRRFAATSVAHRVAYERRERLRNSVGFHIRDQNWSPNRLGSIVYCTTGILLNRLISDPQGTLKYHSHIIVDEVHERDIQIDLVLTLLRNAAREAKATGQNFPKIILMSATIDAGMFIDYFKEPTSEGTALRVACFEAEGSSAHVETYYLPDILSEISQAGSLHPTAQTLLQGKNPRISSASYIEREMQFSTHQANSASDFIRTDETSLPGMLSVQDTDSSSSDETAGQYTGLVAAVIAHIVKSKPQGDLLVFLPGKADIDTVWDLLTQVDPLGINFNNNQQFRLFKLHSQLRASNYGVYDPIPPSCRRIILATNIAETSVTLPDVKYVVDTGKARSSLWDPVTLKRSLPYRWISKTNSIQRRGRAGRVRNGHYYALFSKERYESFRTMGSPKIKMNDLVEFALQLKTQPQKIDLTRFLNDTIEPPSPQNVKRALKSLQTLGVLTKNEELTGLGQFLSRFGLHPALGKGILLGALFGCLEPMLILGCHGG</sequence>
<dbReference type="PROSITE" id="PS51194">
    <property type="entry name" value="HELICASE_CTER"/>
    <property type="match status" value="1"/>
</dbReference>
<proteinExistence type="predicted"/>
<dbReference type="CDD" id="cd18791">
    <property type="entry name" value="SF2_C_RHA"/>
    <property type="match status" value="1"/>
</dbReference>
<dbReference type="InterPro" id="IPR001650">
    <property type="entry name" value="Helicase_C-like"/>
</dbReference>
<evidence type="ECO:0000256" key="1">
    <source>
        <dbReference type="ARBA" id="ARBA00022741"/>
    </source>
</evidence>
<evidence type="ECO:0000313" key="7">
    <source>
        <dbReference type="EMBL" id="KIX02652.1"/>
    </source>
</evidence>
<dbReference type="GO" id="GO:0003723">
    <property type="term" value="F:RNA binding"/>
    <property type="evidence" value="ECO:0007669"/>
    <property type="project" value="TreeGrafter"/>
</dbReference>
<dbReference type="SUPFAM" id="SSF52540">
    <property type="entry name" value="P-loop containing nucleoside triphosphate hydrolases"/>
    <property type="match status" value="1"/>
</dbReference>
<dbReference type="Pfam" id="PF00271">
    <property type="entry name" value="Helicase_C"/>
    <property type="match status" value="1"/>
</dbReference>
<dbReference type="CDD" id="cd17917">
    <property type="entry name" value="DEXHc_RHA-like"/>
    <property type="match status" value="1"/>
</dbReference>
<dbReference type="GO" id="GO:0005524">
    <property type="term" value="F:ATP binding"/>
    <property type="evidence" value="ECO:0007669"/>
    <property type="project" value="UniProtKB-KW"/>
</dbReference>
<dbReference type="PROSITE" id="PS51192">
    <property type="entry name" value="HELICASE_ATP_BIND_1"/>
    <property type="match status" value="1"/>
</dbReference>
<dbReference type="HOGENOM" id="CLU_001832_1_4_1"/>
<dbReference type="PANTHER" id="PTHR18934:SF203">
    <property type="entry name" value="ATP-DEPENDENT RNA HELICASE A"/>
    <property type="match status" value="1"/>
</dbReference>
<gene>
    <name evidence="7" type="ORF">Z518_08594</name>
</gene>
<feature type="region of interest" description="Disordered" evidence="4">
    <location>
        <begin position="146"/>
        <end position="172"/>
    </location>
</feature>
<name>A0A0D2FL18_9EURO</name>
<dbReference type="InterPro" id="IPR011545">
    <property type="entry name" value="DEAD/DEAH_box_helicase_dom"/>
</dbReference>
<dbReference type="EMBL" id="KN847480">
    <property type="protein sequence ID" value="KIX02652.1"/>
    <property type="molecule type" value="Genomic_DNA"/>
</dbReference>
<reference evidence="7 8" key="1">
    <citation type="submission" date="2015-01" db="EMBL/GenBank/DDBJ databases">
        <title>The Genome Sequence of Rhinocladiella mackenzie CBS 650.93.</title>
        <authorList>
            <consortium name="The Broad Institute Genomics Platform"/>
            <person name="Cuomo C."/>
            <person name="de Hoog S."/>
            <person name="Gorbushina A."/>
            <person name="Stielow B."/>
            <person name="Teixiera M."/>
            <person name="Abouelleil A."/>
            <person name="Chapman S.B."/>
            <person name="Priest M."/>
            <person name="Young S.K."/>
            <person name="Wortman J."/>
            <person name="Nusbaum C."/>
            <person name="Birren B."/>
        </authorList>
    </citation>
    <scope>NUCLEOTIDE SEQUENCE [LARGE SCALE GENOMIC DNA]</scope>
    <source>
        <strain evidence="7 8">CBS 650.93</strain>
    </source>
</reference>